<comment type="caution">
    <text evidence="1">The sequence shown here is derived from an EMBL/GenBank/DDBJ whole genome shotgun (WGS) entry which is preliminary data.</text>
</comment>
<sequence>MSGRIPPHAIAQSAPPAAMIMRLRPTADGGWRLPFHPQDTIASEQATHGVHWADWTSTDCPALFVLARNSQVMPPEQGREIVARRAHTHLTELDGDHFVHTTDPQGFAAAVKDFLDTLR</sequence>
<protein>
    <recommendedName>
        <fullName evidence="3">AB hydrolase-1 domain-containing protein</fullName>
    </recommendedName>
</protein>
<dbReference type="STRING" id="287986.DV20_08245"/>
<proteinExistence type="predicted"/>
<dbReference type="Proteomes" id="UP000027345">
    <property type="component" value="Unassembled WGS sequence"/>
</dbReference>
<accession>A0A066U5J8</accession>
<name>A0A066U5J8_9PSEU</name>
<evidence type="ECO:0000313" key="1">
    <source>
        <dbReference type="EMBL" id="KDN22696.1"/>
    </source>
</evidence>
<dbReference type="EMBL" id="JMQI01000015">
    <property type="protein sequence ID" value="KDN22696.1"/>
    <property type="molecule type" value="Genomic_DNA"/>
</dbReference>
<dbReference type="AlphaFoldDB" id="A0A066U5J8"/>
<gene>
    <name evidence="1" type="ORF">DV20_08245</name>
</gene>
<dbReference type="InterPro" id="IPR029058">
    <property type="entry name" value="AB_hydrolase_fold"/>
</dbReference>
<reference evidence="1 2" key="1">
    <citation type="submission" date="2014-05" db="EMBL/GenBank/DDBJ databases">
        <title>Draft genome sequence of Amycolatopsis rifamycinica DSM 46095.</title>
        <authorList>
            <person name="Lal R."/>
            <person name="Saxena A."/>
            <person name="Kumari R."/>
            <person name="Mukherjee U."/>
            <person name="Singh P."/>
            <person name="Sangwan N."/>
            <person name="Mahato N.K."/>
        </authorList>
    </citation>
    <scope>NUCLEOTIDE SEQUENCE [LARGE SCALE GENOMIC DNA]</scope>
    <source>
        <strain evidence="1 2">DSM 46095</strain>
    </source>
</reference>
<evidence type="ECO:0008006" key="3">
    <source>
        <dbReference type="Google" id="ProtNLM"/>
    </source>
</evidence>
<evidence type="ECO:0000313" key="2">
    <source>
        <dbReference type="Proteomes" id="UP000027345"/>
    </source>
</evidence>
<dbReference type="eggNOG" id="COG0596">
    <property type="taxonomic scope" value="Bacteria"/>
</dbReference>
<dbReference type="SUPFAM" id="SSF53474">
    <property type="entry name" value="alpha/beta-Hydrolases"/>
    <property type="match status" value="1"/>
</dbReference>
<dbReference type="Gene3D" id="3.40.50.1820">
    <property type="entry name" value="alpha/beta hydrolase"/>
    <property type="match status" value="1"/>
</dbReference>
<organism evidence="1 2">
    <name type="scientific">Amycolatopsis rifamycinica</name>
    <dbReference type="NCBI Taxonomy" id="287986"/>
    <lineage>
        <taxon>Bacteria</taxon>
        <taxon>Bacillati</taxon>
        <taxon>Actinomycetota</taxon>
        <taxon>Actinomycetes</taxon>
        <taxon>Pseudonocardiales</taxon>
        <taxon>Pseudonocardiaceae</taxon>
        <taxon>Amycolatopsis</taxon>
    </lineage>
</organism>
<keyword evidence="2" id="KW-1185">Reference proteome</keyword>